<dbReference type="NCBIfam" id="TIGR04057">
    <property type="entry name" value="SusC_RagA_signa"/>
    <property type="match status" value="1"/>
</dbReference>
<dbReference type="InterPro" id="IPR037066">
    <property type="entry name" value="Plug_dom_sf"/>
</dbReference>
<feature type="signal peptide" evidence="8">
    <location>
        <begin position="1"/>
        <end position="30"/>
    </location>
</feature>
<sequence>MYLIYARTCKKKWLRAFFMLALWLPLTVWAQEKSVSVTGIVQNERKEVLPGISVIARNSNTGVETAAQSNGAGIFTFTGLPAGGPYTFRFTAIGFETRQLAGQVIQAGKPLQLTIVLQEATSALNQVVVVGYGIQRRQAITGAVTSIRAADLKDQPVTSFGQAIAGKLPGVQVIQNSGAPGGSISIRIRGLNSISAGTDPLYVIDGIPLSNDLKNLQGSTDVVNITGQASFQKAPDPLSTLNSDDIASIDVLKDAAASAIYGSRAANGVVLITTKKGKISGPPAFSYNMYAGFQQVSKKIKMLDAYQWAKLTFDAKNTAYLDNVPGAKITDDNATRGNANYQLPPEILPYLQGQPGLTNTDWQDALFRNAPVQNHTLSAAGGNDKFQYYISGNYFDQQGVIINSGYKRYGLRANLTAALTPKLKVGVTVNPTVDHYDLVNSEGPWTFDGILSNALKASPIFPVYNADGTFATNKQNTWAYGYSGGENPVALASQIYDKMDHIRNLGSVYGEYEIIKGLKFKTFFAADINHFSRNFFRPSTLGSYKPVQQAAPTIPKGSAQTALAVNWIWENTLNYQFEIGSRHKFDVLAGYTSQKNNTRASETLGTGFPNDAVRTINAATITSGTSSESQWSLLSYLGRVNYSFADKYFLSGSIRSDGSSRFGAHNKWGYFPAVSAGWLISNEGFFKVPFISELKARISYGSSGNFQIANYGAYDLMASNNYVLGPGTGTAVNGVGVTQPGNPDLTWEKTVQLNAGIDIGLLSNRIYLSADYYRATTSDLLLNVPVPLSSGFGTALKNVGKVQNSGFEFGVTSRNLTGALVWNTSFNISANKNKVLQLGSTNAPIISDGGNGTISQLYITQVGAPIGSYYGYVNGGVFRDAEEVKGYPHYPTAKPGDRRFVDVKEDGKIDANDRTTIGSYFPDFIWGLTNEFRYKNFDLTVSLQAVQGNEILNLQRRFLFNAEGNGNQMAEVMSYWKSPTDPGDGNAMRANRVTNANSAQISSFHVEDGSFVRLRNLTIGYTIDPKVVRNKINGLRIYVSGQNIYTWTRYTGYNPEVNARPDSPLSQGEDYGTYPLPRTFTAGLNLTF</sequence>
<proteinExistence type="inferred from homology"/>
<keyword evidence="11" id="KW-1185">Reference proteome</keyword>
<keyword evidence="10" id="KW-0675">Receptor</keyword>
<evidence type="ECO:0000313" key="10">
    <source>
        <dbReference type="EMBL" id="MCW3484558.1"/>
    </source>
</evidence>
<evidence type="ECO:0000256" key="6">
    <source>
        <dbReference type="ARBA" id="ARBA00023237"/>
    </source>
</evidence>
<keyword evidence="4 7" id="KW-0812">Transmembrane</keyword>
<dbReference type="InterPro" id="IPR036942">
    <property type="entry name" value="Beta-barrel_TonB_sf"/>
</dbReference>
<dbReference type="SUPFAM" id="SSF56935">
    <property type="entry name" value="Porins"/>
    <property type="match status" value="1"/>
</dbReference>
<dbReference type="EMBL" id="JAPDNS010000001">
    <property type="protein sequence ID" value="MCW3484558.1"/>
    <property type="molecule type" value="Genomic_DNA"/>
</dbReference>
<dbReference type="Pfam" id="PF13620">
    <property type="entry name" value="CarboxypepD_reg"/>
    <property type="match status" value="1"/>
</dbReference>
<keyword evidence="6 7" id="KW-0998">Cell outer membrane</keyword>
<evidence type="ECO:0000256" key="8">
    <source>
        <dbReference type="SAM" id="SignalP"/>
    </source>
</evidence>
<comment type="subcellular location">
    <subcellularLocation>
        <location evidence="1 7">Cell outer membrane</location>
        <topology evidence="1 7">Multi-pass membrane protein</topology>
    </subcellularLocation>
</comment>
<gene>
    <name evidence="10" type="ORF">OL497_11675</name>
</gene>
<dbReference type="NCBIfam" id="TIGR04056">
    <property type="entry name" value="OMP_RagA_SusC"/>
    <property type="match status" value="1"/>
</dbReference>
<dbReference type="InterPro" id="IPR023997">
    <property type="entry name" value="TonB-dep_OMP_SusC/RagA_CS"/>
</dbReference>
<evidence type="ECO:0000256" key="5">
    <source>
        <dbReference type="ARBA" id="ARBA00023136"/>
    </source>
</evidence>
<feature type="domain" description="TonB-dependent receptor plug" evidence="9">
    <location>
        <begin position="138"/>
        <end position="269"/>
    </location>
</feature>
<feature type="chain" id="PRO_5046901108" evidence="8">
    <location>
        <begin position="31"/>
        <end position="1088"/>
    </location>
</feature>
<dbReference type="Proteomes" id="UP001207742">
    <property type="component" value="Unassembled WGS sequence"/>
</dbReference>
<evidence type="ECO:0000256" key="1">
    <source>
        <dbReference type="ARBA" id="ARBA00004571"/>
    </source>
</evidence>
<evidence type="ECO:0000256" key="4">
    <source>
        <dbReference type="ARBA" id="ARBA00022692"/>
    </source>
</evidence>
<evidence type="ECO:0000259" key="9">
    <source>
        <dbReference type="Pfam" id="PF07715"/>
    </source>
</evidence>
<protein>
    <submittedName>
        <fullName evidence="10">TonB-dependent receptor</fullName>
    </submittedName>
</protein>
<accession>A0ABT3IKV8</accession>
<comment type="similarity">
    <text evidence="7">Belongs to the TonB-dependent receptor family.</text>
</comment>
<name>A0ABT3IKV8_9BACT</name>
<keyword evidence="8" id="KW-0732">Signal</keyword>
<dbReference type="PROSITE" id="PS52016">
    <property type="entry name" value="TONB_DEPENDENT_REC_3"/>
    <property type="match status" value="1"/>
</dbReference>
<evidence type="ECO:0000256" key="2">
    <source>
        <dbReference type="ARBA" id="ARBA00022448"/>
    </source>
</evidence>
<dbReference type="InterPro" id="IPR023996">
    <property type="entry name" value="TonB-dep_OMP_SusC/RagA"/>
</dbReference>
<keyword evidence="5 7" id="KW-0472">Membrane</keyword>
<organism evidence="10 11">
    <name type="scientific">Chitinophaga nivalis</name>
    <dbReference type="NCBI Taxonomy" id="2991709"/>
    <lineage>
        <taxon>Bacteria</taxon>
        <taxon>Pseudomonadati</taxon>
        <taxon>Bacteroidota</taxon>
        <taxon>Chitinophagia</taxon>
        <taxon>Chitinophagales</taxon>
        <taxon>Chitinophagaceae</taxon>
        <taxon>Chitinophaga</taxon>
    </lineage>
</organism>
<dbReference type="RefSeq" id="WP_264730272.1">
    <property type="nucleotide sequence ID" value="NZ_JAPDNR010000001.1"/>
</dbReference>
<dbReference type="InterPro" id="IPR039426">
    <property type="entry name" value="TonB-dep_rcpt-like"/>
</dbReference>
<evidence type="ECO:0000313" key="11">
    <source>
        <dbReference type="Proteomes" id="UP001207742"/>
    </source>
</evidence>
<dbReference type="SUPFAM" id="SSF49464">
    <property type="entry name" value="Carboxypeptidase regulatory domain-like"/>
    <property type="match status" value="1"/>
</dbReference>
<evidence type="ECO:0000256" key="3">
    <source>
        <dbReference type="ARBA" id="ARBA00022452"/>
    </source>
</evidence>
<evidence type="ECO:0000256" key="7">
    <source>
        <dbReference type="PROSITE-ProRule" id="PRU01360"/>
    </source>
</evidence>
<dbReference type="Gene3D" id="2.60.40.1120">
    <property type="entry name" value="Carboxypeptidase-like, regulatory domain"/>
    <property type="match status" value="1"/>
</dbReference>
<dbReference type="InterPro" id="IPR008969">
    <property type="entry name" value="CarboxyPept-like_regulatory"/>
</dbReference>
<keyword evidence="3 7" id="KW-1134">Transmembrane beta strand</keyword>
<dbReference type="Gene3D" id="2.40.170.20">
    <property type="entry name" value="TonB-dependent receptor, beta-barrel domain"/>
    <property type="match status" value="1"/>
</dbReference>
<reference evidence="10 11" key="1">
    <citation type="submission" date="2022-10" db="EMBL/GenBank/DDBJ databases">
        <title>Chitinophaga nivalis PC15 sp. nov., isolated from Pyeongchang county, South Korea.</title>
        <authorList>
            <person name="Trinh H.N."/>
        </authorList>
    </citation>
    <scope>NUCLEOTIDE SEQUENCE [LARGE SCALE GENOMIC DNA]</scope>
    <source>
        <strain evidence="10 11">PC14</strain>
    </source>
</reference>
<keyword evidence="2 7" id="KW-0813">Transport</keyword>
<comment type="caution">
    <text evidence="10">The sequence shown here is derived from an EMBL/GenBank/DDBJ whole genome shotgun (WGS) entry which is preliminary data.</text>
</comment>
<dbReference type="Pfam" id="PF07715">
    <property type="entry name" value="Plug"/>
    <property type="match status" value="1"/>
</dbReference>
<dbReference type="InterPro" id="IPR012910">
    <property type="entry name" value="Plug_dom"/>
</dbReference>
<dbReference type="Gene3D" id="2.170.130.10">
    <property type="entry name" value="TonB-dependent receptor, plug domain"/>
    <property type="match status" value="1"/>
</dbReference>